<evidence type="ECO:0000313" key="4">
    <source>
        <dbReference type="Proteomes" id="UP000310108"/>
    </source>
</evidence>
<feature type="domain" description="Cyanovirin-N" evidence="2">
    <location>
        <begin position="19"/>
        <end position="133"/>
    </location>
</feature>
<dbReference type="SUPFAM" id="SSF51322">
    <property type="entry name" value="Cyanovirin-N"/>
    <property type="match status" value="1"/>
</dbReference>
<reference evidence="3 4" key="1">
    <citation type="journal article" date="2019" name="PLoS ONE">
        <title>Comparative genome analysis indicates high evolutionary potential of pathogenicity genes in Colletotrichum tanaceti.</title>
        <authorList>
            <person name="Lelwala R.V."/>
            <person name="Korhonen P.K."/>
            <person name="Young N.D."/>
            <person name="Scott J.B."/>
            <person name="Ades P.A."/>
            <person name="Gasser R.B."/>
            <person name="Taylor P.W.J."/>
        </authorList>
    </citation>
    <scope>NUCLEOTIDE SEQUENCE [LARGE SCALE GENOMIC DNA]</scope>
    <source>
        <strain evidence="3">BRIP57314</strain>
    </source>
</reference>
<dbReference type="SMART" id="SM01111">
    <property type="entry name" value="CVNH"/>
    <property type="match status" value="1"/>
</dbReference>
<dbReference type="STRING" id="1306861.A0A4U6X3P7"/>
<evidence type="ECO:0000256" key="1">
    <source>
        <dbReference type="SAM" id="SignalP"/>
    </source>
</evidence>
<dbReference type="Gene3D" id="2.30.60.10">
    <property type="entry name" value="Cyanovirin-N"/>
    <property type="match status" value="1"/>
</dbReference>
<dbReference type="InterPro" id="IPR036673">
    <property type="entry name" value="Cyanovirin-N_sf"/>
</dbReference>
<dbReference type="OrthoDB" id="2947935at2759"/>
<comment type="caution">
    <text evidence="3">The sequence shown here is derived from an EMBL/GenBank/DDBJ whole genome shotgun (WGS) entry which is preliminary data.</text>
</comment>
<dbReference type="AlphaFoldDB" id="A0A4U6X3P7"/>
<keyword evidence="4" id="KW-1185">Reference proteome</keyword>
<keyword evidence="1" id="KW-0732">Signal</keyword>
<accession>A0A4U6X3P7</accession>
<feature type="signal peptide" evidence="1">
    <location>
        <begin position="1"/>
        <end position="17"/>
    </location>
</feature>
<feature type="chain" id="PRO_5020733952" description="Cyanovirin-N domain-containing protein" evidence="1">
    <location>
        <begin position="18"/>
        <end position="135"/>
    </location>
</feature>
<sequence>MRSLVPLVALLAAGVTAGDFSKSCKDEHVDPSTQILTANCDVGDGKGTFKSTSLDLNICFAYEGNIIQWSSRGNFGQDCNGCHVYRLPDPVYGPIFGTVRAWLGCTCNGGAESETSIDLDSTPVSNGFGVLSCTS</sequence>
<protein>
    <recommendedName>
        <fullName evidence="2">Cyanovirin-N domain-containing protein</fullName>
    </recommendedName>
</protein>
<organism evidence="3 4">
    <name type="scientific">Colletotrichum tanaceti</name>
    <dbReference type="NCBI Taxonomy" id="1306861"/>
    <lineage>
        <taxon>Eukaryota</taxon>
        <taxon>Fungi</taxon>
        <taxon>Dikarya</taxon>
        <taxon>Ascomycota</taxon>
        <taxon>Pezizomycotina</taxon>
        <taxon>Sordariomycetes</taxon>
        <taxon>Hypocreomycetidae</taxon>
        <taxon>Glomerellales</taxon>
        <taxon>Glomerellaceae</taxon>
        <taxon>Colletotrichum</taxon>
        <taxon>Colletotrichum destructivum species complex</taxon>
    </lineage>
</organism>
<dbReference type="Proteomes" id="UP000310108">
    <property type="component" value="Unassembled WGS sequence"/>
</dbReference>
<dbReference type="EMBL" id="PJEX01000484">
    <property type="protein sequence ID" value="TKW49785.1"/>
    <property type="molecule type" value="Genomic_DNA"/>
</dbReference>
<dbReference type="Pfam" id="PF08881">
    <property type="entry name" value="CVNH"/>
    <property type="match status" value="1"/>
</dbReference>
<dbReference type="InterPro" id="IPR011058">
    <property type="entry name" value="Cyanovirin-N"/>
</dbReference>
<proteinExistence type="predicted"/>
<name>A0A4U6X3P7_9PEZI</name>
<gene>
    <name evidence="3" type="ORF">CTA1_6140</name>
</gene>
<evidence type="ECO:0000313" key="3">
    <source>
        <dbReference type="EMBL" id="TKW49785.1"/>
    </source>
</evidence>
<evidence type="ECO:0000259" key="2">
    <source>
        <dbReference type="SMART" id="SM01111"/>
    </source>
</evidence>